<keyword evidence="3" id="KW-1133">Transmembrane helix</keyword>
<feature type="compositionally biased region" description="Low complexity" evidence="2">
    <location>
        <begin position="90"/>
        <end position="106"/>
    </location>
</feature>
<feature type="compositionally biased region" description="Polar residues" evidence="2">
    <location>
        <begin position="155"/>
        <end position="166"/>
    </location>
</feature>
<dbReference type="InterPro" id="IPR051589">
    <property type="entry name" value="Sialate-O-sulfotransferase"/>
</dbReference>
<dbReference type="SMART" id="SM00321">
    <property type="entry name" value="WSC"/>
    <property type="match status" value="1"/>
</dbReference>
<feature type="region of interest" description="Disordered" evidence="2">
    <location>
        <begin position="280"/>
        <end position="299"/>
    </location>
</feature>
<feature type="compositionally biased region" description="Polar residues" evidence="2">
    <location>
        <begin position="252"/>
        <end position="270"/>
    </location>
</feature>
<sequence>MPDPPCTKPRWLAVRCFGPQSRVVVIVGLFLMSLAAMGSVMLMADERIVVERRSHARRQFQFAALLAGHASSSQSAASSWPGETVTIEQTATAQSGGSTSSLLTSSQPAETETAMVSPNSTGSDFVSEPLQSQDASQALLTALTEALKGVVDVSAKQTGPQSTTTMEAPASSAPIENSQPPSSSGSQVPLSESSSLQSPSPSELASSQAPASSEPASSQTSSPSESASSQAPASKSSNLQPPSSSEPVATESPASDVQATTSSGPETSVDFSFGLLGGLTGGRQIHSDTEPRPSHRLHPRDTSALLSEQVVSLLGPLSDIVAQAVAIDAGAAARLTDVVLSALPVDASAVASTVPRVAEQASTSTMDLLPLILPAIASVLGRELNPGDGASSGGLTGALERIVKGGVTVINNITSTMRGAMSPELQVIINQVAAMVYAAANRLGEALCAISQDVEGVPLEAIIPCASATQDPASVSPKVLTLNPVSASAGTSGSASWNIIPLASPEAYGSPAPTTAASPTSSPCAKSTMLNAAGMTMSAPQGSSSGGATTPGSVDTLLTPPPTPVSSPADVKTGMTAQPTSCPAVQPAPCPTCPSCEGSTTQQDGAPDATSGPCPGSGFPCSECLNGWFCPPQQTPAQVAPCGLGWPCFHCKSGWFCIAGNAPQSTRQAPKPTGQAEGNWNYLGCFRDGIERTLAGSKPLDYLRGDVSNAKCIKHCASRGYALAGTEAGIECWCGEGIRNDAVRLPESFCEVACPGTGNEACGGSWAVSVYACAANGASPAAQPPAPPPGQSSPATPKDYGPVAGLLLAKGGSLRVAA</sequence>
<reference evidence="5 6" key="2">
    <citation type="journal article" date="2017" name="Sci. Rep.">
        <title>Ant-infecting Ophiocordyceps genomes reveal a high diversity of potential behavioral manipulation genes and a possible major role for enterotoxins.</title>
        <authorList>
            <person name="de Bekker C."/>
            <person name="Ohm R.A."/>
            <person name="Evans H.C."/>
            <person name="Brachmann A."/>
            <person name="Hughes D.P."/>
        </authorList>
    </citation>
    <scope>NUCLEOTIDE SEQUENCE [LARGE SCALE GENOMIC DNA]</scope>
    <source>
        <strain evidence="5 6">SC16a</strain>
    </source>
</reference>
<organism evidence="5 6">
    <name type="scientific">Ophiocordyceps unilateralis</name>
    <name type="common">Zombie-ant fungus</name>
    <name type="synonym">Torrubia unilateralis</name>
    <dbReference type="NCBI Taxonomy" id="268505"/>
    <lineage>
        <taxon>Eukaryota</taxon>
        <taxon>Fungi</taxon>
        <taxon>Dikarya</taxon>
        <taxon>Ascomycota</taxon>
        <taxon>Pezizomycotina</taxon>
        <taxon>Sordariomycetes</taxon>
        <taxon>Hypocreomycetidae</taxon>
        <taxon>Hypocreales</taxon>
        <taxon>Ophiocordycipitaceae</taxon>
        <taxon>Ophiocordyceps</taxon>
    </lineage>
</organism>
<dbReference type="OrthoDB" id="2019572at2759"/>
<dbReference type="PANTHER" id="PTHR45964">
    <property type="entry name" value="WSCD FAMILY MEMBER CG9164"/>
    <property type="match status" value="1"/>
</dbReference>
<reference evidence="5 6" key="1">
    <citation type="journal article" date="2015" name="BMC Genomics">
        <title>Gene expression during zombie ant biting behavior reflects the complexity underlying fungal parasitic behavioral manipulation.</title>
        <authorList>
            <person name="de Bekker C."/>
            <person name="Ohm R.A."/>
            <person name="Loreto R.G."/>
            <person name="Sebastian A."/>
            <person name="Albert I."/>
            <person name="Merrow M."/>
            <person name="Brachmann A."/>
            <person name="Hughes D.P."/>
        </authorList>
    </citation>
    <scope>NUCLEOTIDE SEQUENCE [LARGE SCALE GENOMIC DNA]</scope>
    <source>
        <strain evidence="5 6">SC16a</strain>
    </source>
</reference>
<feature type="transmembrane region" description="Helical" evidence="3">
    <location>
        <begin position="23"/>
        <end position="44"/>
    </location>
</feature>
<name>A0A2A9PFR4_OPHUN</name>
<keyword evidence="1" id="KW-0677">Repeat</keyword>
<feature type="region of interest" description="Disordered" evidence="2">
    <location>
        <begin position="90"/>
        <end position="130"/>
    </location>
</feature>
<accession>A0A2A9PFR4</accession>
<feature type="domain" description="WSC" evidence="4">
    <location>
        <begin position="679"/>
        <end position="774"/>
    </location>
</feature>
<evidence type="ECO:0000256" key="2">
    <source>
        <dbReference type="SAM" id="MobiDB-lite"/>
    </source>
</evidence>
<feature type="region of interest" description="Disordered" evidence="2">
    <location>
        <begin position="782"/>
        <end position="803"/>
    </location>
</feature>
<keyword evidence="3" id="KW-0472">Membrane</keyword>
<feature type="region of interest" description="Disordered" evidence="2">
    <location>
        <begin position="536"/>
        <end position="580"/>
    </location>
</feature>
<keyword evidence="3" id="KW-0812">Transmembrane</keyword>
<keyword evidence="6" id="KW-1185">Reference proteome</keyword>
<feature type="compositionally biased region" description="Low complexity" evidence="2">
    <location>
        <begin position="178"/>
        <end position="247"/>
    </location>
</feature>
<evidence type="ECO:0000313" key="6">
    <source>
        <dbReference type="Proteomes" id="UP000037136"/>
    </source>
</evidence>
<dbReference type="AlphaFoldDB" id="A0A2A9PFR4"/>
<feature type="compositionally biased region" description="Low complexity" evidence="2">
    <location>
        <begin position="538"/>
        <end position="558"/>
    </location>
</feature>
<dbReference type="STRING" id="268505.A0A2A9PFR4"/>
<dbReference type="Proteomes" id="UP000037136">
    <property type="component" value="Unassembled WGS sequence"/>
</dbReference>
<dbReference type="PROSITE" id="PS51212">
    <property type="entry name" value="WSC"/>
    <property type="match status" value="1"/>
</dbReference>
<comment type="caution">
    <text evidence="5">The sequence shown here is derived from an EMBL/GenBank/DDBJ whole genome shotgun (WGS) entry which is preliminary data.</text>
</comment>
<feature type="compositionally biased region" description="Polar residues" evidence="2">
    <location>
        <begin position="107"/>
        <end position="130"/>
    </location>
</feature>
<evidence type="ECO:0000256" key="3">
    <source>
        <dbReference type="SAM" id="Phobius"/>
    </source>
</evidence>
<dbReference type="PANTHER" id="PTHR45964:SF5">
    <property type="entry name" value="WSCD FAMILY MEMBER CG9164"/>
    <property type="match status" value="1"/>
</dbReference>
<evidence type="ECO:0000313" key="5">
    <source>
        <dbReference type="EMBL" id="PFH59727.1"/>
    </source>
</evidence>
<protein>
    <recommendedName>
        <fullName evidence="4">WSC domain-containing protein</fullName>
    </recommendedName>
</protein>
<dbReference type="EMBL" id="LAZP02000177">
    <property type="protein sequence ID" value="PFH59727.1"/>
    <property type="molecule type" value="Genomic_DNA"/>
</dbReference>
<proteinExistence type="predicted"/>
<dbReference type="Pfam" id="PF01822">
    <property type="entry name" value="WSC"/>
    <property type="match status" value="1"/>
</dbReference>
<gene>
    <name evidence="5" type="ORF">XA68_11937</name>
</gene>
<dbReference type="InterPro" id="IPR002889">
    <property type="entry name" value="WSC_carb-bd"/>
</dbReference>
<evidence type="ECO:0000256" key="1">
    <source>
        <dbReference type="ARBA" id="ARBA00022737"/>
    </source>
</evidence>
<evidence type="ECO:0000259" key="4">
    <source>
        <dbReference type="PROSITE" id="PS51212"/>
    </source>
</evidence>
<feature type="compositionally biased region" description="Pro residues" evidence="2">
    <location>
        <begin position="782"/>
        <end position="791"/>
    </location>
</feature>
<feature type="region of interest" description="Disordered" evidence="2">
    <location>
        <begin position="154"/>
        <end position="275"/>
    </location>
</feature>